<accession>A0AAV6KLI8</accession>
<sequence>MYVSLCGSNFTWFGAQENRCMSRIAQFLFSCSWEEHFSNVAQFSLPRPISDHIPILLDSGGIRQGSTSFRFENMWLSSEGFVDRVSKWWGNYSILGTPSYVLAKKLKLLKEDLHKWNSEVFGRLEFQKAKCIGDIQHWDGEEQIWVLTEEEKVLRNYAKEEFGKIAKFEEISWRQKSRNLWLKEGERNTRFFHRMANCNRRNNFIGKIKIGDSILERDEEMRTGIANFYEGLFTETGASRLRVDDMNFDAISVDEALWLLQDVALLDRILASHDIANNKHPPDNIGFQHVRRPILVMHGSLRVVLNQTNESSVQPLKV</sequence>
<gene>
    <name evidence="1" type="ORF">RHGRI_011291</name>
</gene>
<dbReference type="PANTHER" id="PTHR33710:SF64">
    <property type="entry name" value="ENDONUCLEASE_EXONUCLEASE_PHOSPHATASE DOMAIN-CONTAINING PROTEIN"/>
    <property type="match status" value="1"/>
</dbReference>
<dbReference type="AlphaFoldDB" id="A0AAV6KLI8"/>
<comment type="caution">
    <text evidence="1">The sequence shown here is derived from an EMBL/GenBank/DDBJ whole genome shotgun (WGS) entry which is preliminary data.</text>
</comment>
<proteinExistence type="predicted"/>
<evidence type="ECO:0000313" key="1">
    <source>
        <dbReference type="EMBL" id="KAG5553365.1"/>
    </source>
</evidence>
<evidence type="ECO:0000313" key="2">
    <source>
        <dbReference type="Proteomes" id="UP000823749"/>
    </source>
</evidence>
<name>A0AAV6KLI8_9ERIC</name>
<dbReference type="EMBL" id="JACTNZ010000004">
    <property type="protein sequence ID" value="KAG5553365.1"/>
    <property type="molecule type" value="Genomic_DNA"/>
</dbReference>
<dbReference type="PANTHER" id="PTHR33710">
    <property type="entry name" value="BNAC02G09200D PROTEIN"/>
    <property type="match status" value="1"/>
</dbReference>
<organism evidence="1 2">
    <name type="scientific">Rhododendron griersonianum</name>
    <dbReference type="NCBI Taxonomy" id="479676"/>
    <lineage>
        <taxon>Eukaryota</taxon>
        <taxon>Viridiplantae</taxon>
        <taxon>Streptophyta</taxon>
        <taxon>Embryophyta</taxon>
        <taxon>Tracheophyta</taxon>
        <taxon>Spermatophyta</taxon>
        <taxon>Magnoliopsida</taxon>
        <taxon>eudicotyledons</taxon>
        <taxon>Gunneridae</taxon>
        <taxon>Pentapetalae</taxon>
        <taxon>asterids</taxon>
        <taxon>Ericales</taxon>
        <taxon>Ericaceae</taxon>
        <taxon>Ericoideae</taxon>
        <taxon>Rhodoreae</taxon>
        <taxon>Rhododendron</taxon>
    </lineage>
</organism>
<protein>
    <submittedName>
        <fullName evidence="1">Uncharacterized protein</fullName>
    </submittedName>
</protein>
<keyword evidence="2" id="KW-1185">Reference proteome</keyword>
<dbReference type="Proteomes" id="UP000823749">
    <property type="component" value="Chromosome 4"/>
</dbReference>
<reference evidence="1" key="1">
    <citation type="submission" date="2020-08" db="EMBL/GenBank/DDBJ databases">
        <title>Plant Genome Project.</title>
        <authorList>
            <person name="Zhang R.-G."/>
        </authorList>
    </citation>
    <scope>NUCLEOTIDE SEQUENCE</scope>
    <source>
        <strain evidence="1">WSP0</strain>
        <tissue evidence="1">Leaf</tissue>
    </source>
</reference>